<dbReference type="GO" id="GO:0003676">
    <property type="term" value="F:nucleic acid binding"/>
    <property type="evidence" value="ECO:0007669"/>
    <property type="project" value="UniProtKB-UniRule"/>
</dbReference>
<dbReference type="InterPro" id="IPR036867">
    <property type="entry name" value="R3H_dom_sf"/>
</dbReference>
<evidence type="ECO:0000313" key="6">
    <source>
        <dbReference type="Proteomes" id="UP000075885"/>
    </source>
</evidence>
<evidence type="ECO:0000256" key="1">
    <source>
        <dbReference type="SAM" id="MobiDB-lite"/>
    </source>
</evidence>
<feature type="domain" description="G-patch" evidence="2">
    <location>
        <begin position="304"/>
        <end position="349"/>
    </location>
</feature>
<dbReference type="InterPro" id="IPR021859">
    <property type="entry name" value="XTBD"/>
</dbReference>
<dbReference type="SUPFAM" id="SSF82708">
    <property type="entry name" value="R3H domain"/>
    <property type="match status" value="1"/>
</dbReference>
<dbReference type="PROSITE" id="PS51061">
    <property type="entry name" value="R3H"/>
    <property type="match status" value="1"/>
</dbReference>
<dbReference type="EnsemblMetazoa" id="AEPI005363-RA">
    <property type="protein sequence ID" value="AEPI005363-PA"/>
    <property type="gene ID" value="AEPI005363"/>
</dbReference>
<dbReference type="VEuPathDB" id="VectorBase:AEPI005363"/>
<dbReference type="Pfam" id="PF01585">
    <property type="entry name" value="G-patch"/>
    <property type="match status" value="1"/>
</dbReference>
<dbReference type="AlphaFoldDB" id="A0A182PEK8"/>
<keyword evidence="6" id="KW-1185">Reference proteome</keyword>
<feature type="region of interest" description="Disordered" evidence="1">
    <location>
        <begin position="156"/>
        <end position="177"/>
    </location>
</feature>
<evidence type="ECO:0000259" key="2">
    <source>
        <dbReference type="PROSITE" id="PS50174"/>
    </source>
</evidence>
<dbReference type="PROSITE" id="PS51827">
    <property type="entry name" value="XTBD"/>
    <property type="match status" value="1"/>
</dbReference>
<reference evidence="6" key="1">
    <citation type="submission" date="2013-03" db="EMBL/GenBank/DDBJ databases">
        <title>The Genome Sequence of Anopheles epiroticus epiroticus2.</title>
        <authorList>
            <consortium name="The Broad Institute Genomics Platform"/>
            <person name="Neafsey D.E."/>
            <person name="Howell P."/>
            <person name="Walker B."/>
            <person name="Young S.K."/>
            <person name="Zeng Q."/>
            <person name="Gargeya S."/>
            <person name="Fitzgerald M."/>
            <person name="Haas B."/>
            <person name="Abouelleil A."/>
            <person name="Allen A.W."/>
            <person name="Alvarado L."/>
            <person name="Arachchi H.M."/>
            <person name="Berlin A.M."/>
            <person name="Chapman S.B."/>
            <person name="Gainer-Dewar J."/>
            <person name="Goldberg J."/>
            <person name="Griggs A."/>
            <person name="Gujja S."/>
            <person name="Hansen M."/>
            <person name="Howarth C."/>
            <person name="Imamovic A."/>
            <person name="Ireland A."/>
            <person name="Larimer J."/>
            <person name="McCowan C."/>
            <person name="Murphy C."/>
            <person name="Pearson M."/>
            <person name="Poon T.W."/>
            <person name="Priest M."/>
            <person name="Roberts A."/>
            <person name="Saif S."/>
            <person name="Shea T."/>
            <person name="Sisk P."/>
            <person name="Sykes S."/>
            <person name="Wortman J."/>
            <person name="Nusbaum C."/>
            <person name="Birren B."/>
        </authorList>
    </citation>
    <scope>NUCLEOTIDE SEQUENCE [LARGE SCALE GENOMIC DNA]</scope>
    <source>
        <strain evidence="6">Epiroticus2</strain>
    </source>
</reference>
<organism evidence="5 6">
    <name type="scientific">Anopheles epiroticus</name>
    <dbReference type="NCBI Taxonomy" id="199890"/>
    <lineage>
        <taxon>Eukaryota</taxon>
        <taxon>Metazoa</taxon>
        <taxon>Ecdysozoa</taxon>
        <taxon>Arthropoda</taxon>
        <taxon>Hexapoda</taxon>
        <taxon>Insecta</taxon>
        <taxon>Pterygota</taxon>
        <taxon>Neoptera</taxon>
        <taxon>Endopterygota</taxon>
        <taxon>Diptera</taxon>
        <taxon>Nematocera</taxon>
        <taxon>Culicoidea</taxon>
        <taxon>Culicidae</taxon>
        <taxon>Anophelinae</taxon>
        <taxon>Anopheles</taxon>
    </lineage>
</organism>
<evidence type="ECO:0000259" key="3">
    <source>
        <dbReference type="PROSITE" id="PS51061"/>
    </source>
</evidence>
<evidence type="ECO:0000259" key="4">
    <source>
        <dbReference type="PROSITE" id="PS51827"/>
    </source>
</evidence>
<dbReference type="PROSITE" id="PS50174">
    <property type="entry name" value="G_PATCH"/>
    <property type="match status" value="1"/>
</dbReference>
<dbReference type="Gene3D" id="3.30.1370.50">
    <property type="entry name" value="R3H-like domain"/>
    <property type="match status" value="1"/>
</dbReference>
<sequence length="450" mass="50702">MAKRKKANFTPLVKKLPVNDSEVCEEADNVIVQQTADKKKKLNQQMIHGGWIEESLSEEEPLDIDQLRNPLEEDEHWQLRRAFLAKNQHVLERDELICLAQVYMNIELLHCTYPRETMEQVSKLAEGIGSEYHRKRAFMLKRTFVSASDAAAAKVRRDDPSTVLKSDGKASTSEEISESSSGVPARILNCLRSDLILLEEMVHTIQTFNHFNSAGLKMEANVSPDESGMFEGYVEVGGVKIAKKSDKTSKLAMRNALRDAKEFLSKYCYTLVRKKLPTQLEAVETVSKANISKQNNPEKDKLDSGNVGFQLMAKLGWTGGSLGARGDGIMNPVTVDGKLGRQGLRSSAEGKCDLAAIRQKLTQFRDGKLDEHTIVFASEYSSEERKHIHEIARQLHLKSQSYGNDKSGNRQLVVSRKKMRPSELLRKVMVEKDPTFCEMYEVTPPSEQNE</sequence>
<accession>A0A182PEK8</accession>
<dbReference type="PANTHER" id="PTHR20923">
    <property type="entry name" value="BAT4 PROTEIN-RELATED"/>
    <property type="match status" value="1"/>
</dbReference>
<dbReference type="STRING" id="199890.A0A182PEK8"/>
<evidence type="ECO:0008006" key="7">
    <source>
        <dbReference type="Google" id="ProtNLM"/>
    </source>
</evidence>
<dbReference type="InterPro" id="IPR000467">
    <property type="entry name" value="G_patch_dom"/>
</dbReference>
<dbReference type="InterPro" id="IPR039146">
    <property type="entry name" value="GPANK1"/>
</dbReference>
<protein>
    <recommendedName>
        <fullName evidence="7">NF-kappa-B-repressing factor</fullName>
    </recommendedName>
</protein>
<dbReference type="InterPro" id="IPR001374">
    <property type="entry name" value="R3H_dom"/>
</dbReference>
<evidence type="ECO:0000313" key="5">
    <source>
        <dbReference type="EnsemblMetazoa" id="AEPI005363-PA"/>
    </source>
</evidence>
<reference evidence="5" key="2">
    <citation type="submission" date="2020-05" db="UniProtKB">
        <authorList>
            <consortium name="EnsemblMetazoa"/>
        </authorList>
    </citation>
    <scope>IDENTIFICATION</scope>
    <source>
        <strain evidence="5">Epiroticus2</strain>
    </source>
</reference>
<dbReference type="Pfam" id="PF11952">
    <property type="entry name" value="XTBD"/>
    <property type="match status" value="1"/>
</dbReference>
<feature type="domain" description="XRN2-binding (XTBD)" evidence="4">
    <location>
        <begin position="64"/>
        <end position="148"/>
    </location>
</feature>
<dbReference type="PANTHER" id="PTHR20923:SF1">
    <property type="entry name" value="G PATCH DOMAIN AND ANKYRIN REPEAT-CONTAINING PROTEIN 1"/>
    <property type="match status" value="1"/>
</dbReference>
<name>A0A182PEK8_9DIPT</name>
<dbReference type="SMART" id="SM00443">
    <property type="entry name" value="G_patch"/>
    <property type="match status" value="1"/>
</dbReference>
<dbReference type="Pfam" id="PF01424">
    <property type="entry name" value="R3H"/>
    <property type="match status" value="1"/>
</dbReference>
<proteinExistence type="predicted"/>
<dbReference type="Proteomes" id="UP000075885">
    <property type="component" value="Unassembled WGS sequence"/>
</dbReference>
<feature type="domain" description="R3H" evidence="3">
    <location>
        <begin position="351"/>
        <end position="418"/>
    </location>
</feature>